<sequence length="95" mass="10661">MEKLSVGHIVFVNFPFSDLTKSKLRPAVIVAQEESNDWVLCQITSKAYSDKNALVITDKELNQGELKLTSYIRPLKIFTANESIIKAKCSSCIIK</sequence>
<evidence type="ECO:0008006" key="3">
    <source>
        <dbReference type="Google" id="ProtNLM"/>
    </source>
</evidence>
<dbReference type="SUPFAM" id="SSF50118">
    <property type="entry name" value="Cell growth inhibitor/plasmid maintenance toxic component"/>
    <property type="match status" value="1"/>
</dbReference>
<keyword evidence="2" id="KW-1185">Reference proteome</keyword>
<name>A0A0J8GPL2_9ALTE</name>
<dbReference type="InterPro" id="IPR011067">
    <property type="entry name" value="Plasmid_toxin/cell-grow_inhib"/>
</dbReference>
<dbReference type="Pfam" id="PF02452">
    <property type="entry name" value="PemK_toxin"/>
    <property type="match status" value="1"/>
</dbReference>
<organism evidence="1 2">
    <name type="scientific">Catenovulum maritimum</name>
    <dbReference type="NCBI Taxonomy" id="1513271"/>
    <lineage>
        <taxon>Bacteria</taxon>
        <taxon>Pseudomonadati</taxon>
        <taxon>Pseudomonadota</taxon>
        <taxon>Gammaproteobacteria</taxon>
        <taxon>Alteromonadales</taxon>
        <taxon>Alteromonadaceae</taxon>
        <taxon>Catenovulum</taxon>
    </lineage>
</organism>
<gene>
    <name evidence="1" type="ORF">XM47_12745</name>
</gene>
<comment type="caution">
    <text evidence="1">The sequence shown here is derived from an EMBL/GenBank/DDBJ whole genome shotgun (WGS) entry which is preliminary data.</text>
</comment>
<dbReference type="Proteomes" id="UP000037600">
    <property type="component" value="Unassembled WGS sequence"/>
</dbReference>
<evidence type="ECO:0000313" key="1">
    <source>
        <dbReference type="EMBL" id="KMT64722.1"/>
    </source>
</evidence>
<dbReference type="GO" id="GO:0003677">
    <property type="term" value="F:DNA binding"/>
    <property type="evidence" value="ECO:0007669"/>
    <property type="project" value="InterPro"/>
</dbReference>
<dbReference type="EMBL" id="LAZL01000021">
    <property type="protein sequence ID" value="KMT64722.1"/>
    <property type="molecule type" value="Genomic_DNA"/>
</dbReference>
<accession>A0A0J8GPL2</accession>
<dbReference type="AlphaFoldDB" id="A0A0J8GPL2"/>
<proteinExistence type="predicted"/>
<dbReference type="Gene3D" id="2.30.30.110">
    <property type="match status" value="1"/>
</dbReference>
<dbReference type="RefSeq" id="WP_048693158.1">
    <property type="nucleotide sequence ID" value="NZ_KQ130494.1"/>
</dbReference>
<dbReference type="OrthoDB" id="9813449at2"/>
<reference evidence="1 2" key="1">
    <citation type="submission" date="2015-04" db="EMBL/GenBank/DDBJ databases">
        <title>Draft Genome Sequence of the Novel Agar-Digesting Marine Bacterium Q1.</title>
        <authorList>
            <person name="Li Y."/>
            <person name="Li D."/>
            <person name="Chen G."/>
            <person name="Du Z."/>
        </authorList>
    </citation>
    <scope>NUCLEOTIDE SEQUENCE [LARGE SCALE GENOMIC DNA]</scope>
    <source>
        <strain evidence="1 2">Q1</strain>
    </source>
</reference>
<dbReference type="STRING" id="1513271.XM47_12745"/>
<dbReference type="InterPro" id="IPR003477">
    <property type="entry name" value="PemK-like"/>
</dbReference>
<evidence type="ECO:0000313" key="2">
    <source>
        <dbReference type="Proteomes" id="UP000037600"/>
    </source>
</evidence>
<protein>
    <recommendedName>
        <fullName evidence="3">MazF family transcriptional regulator</fullName>
    </recommendedName>
</protein>